<dbReference type="PANTHER" id="PTHR12994:SF17">
    <property type="entry name" value="LD30995P"/>
    <property type="match status" value="1"/>
</dbReference>
<evidence type="ECO:0000313" key="5">
    <source>
        <dbReference type="EMBL" id="CAE0810776.1"/>
    </source>
</evidence>
<feature type="signal peptide" evidence="3">
    <location>
        <begin position="1"/>
        <end position="18"/>
    </location>
</feature>
<dbReference type="InterPro" id="IPR005322">
    <property type="entry name" value="Peptidase_C69"/>
</dbReference>
<protein>
    <recommendedName>
        <fullName evidence="6">Dipeptidase</fullName>
    </recommendedName>
</protein>
<name>A0A6T2AIH1_9EUGL</name>
<organism evidence="4">
    <name type="scientific">Eutreptiella gymnastica</name>
    <dbReference type="NCBI Taxonomy" id="73025"/>
    <lineage>
        <taxon>Eukaryota</taxon>
        <taxon>Discoba</taxon>
        <taxon>Euglenozoa</taxon>
        <taxon>Euglenida</taxon>
        <taxon>Spirocuta</taxon>
        <taxon>Euglenophyceae</taxon>
        <taxon>Eutreptiales</taxon>
        <taxon>Eutreptiaceae</taxon>
        <taxon>Eutreptiella</taxon>
    </lineage>
</organism>
<dbReference type="GO" id="GO:0016805">
    <property type="term" value="F:dipeptidase activity"/>
    <property type="evidence" value="ECO:0007669"/>
    <property type="project" value="InterPro"/>
</dbReference>
<keyword evidence="3" id="KW-0732">Signal</keyword>
<dbReference type="EMBL" id="HBJA01062009">
    <property type="protein sequence ID" value="CAE0810776.1"/>
    <property type="molecule type" value="Transcribed_RNA"/>
</dbReference>
<comment type="similarity">
    <text evidence="1">Belongs to the peptidase C69 family. Secernin subfamily.</text>
</comment>
<gene>
    <name evidence="4" type="ORF">EGYM00163_LOCUS21920</name>
    <name evidence="5" type="ORF">EGYM00163_LOCUS21921</name>
</gene>
<feature type="transmembrane region" description="Helical" evidence="2">
    <location>
        <begin position="611"/>
        <end position="631"/>
    </location>
</feature>
<dbReference type="GO" id="GO:0070004">
    <property type="term" value="F:cysteine-type exopeptidase activity"/>
    <property type="evidence" value="ECO:0007669"/>
    <property type="project" value="InterPro"/>
</dbReference>
<evidence type="ECO:0008006" key="6">
    <source>
        <dbReference type="Google" id="ProtNLM"/>
    </source>
</evidence>
<dbReference type="GO" id="GO:0006508">
    <property type="term" value="P:proteolysis"/>
    <property type="evidence" value="ECO:0007669"/>
    <property type="project" value="InterPro"/>
</dbReference>
<evidence type="ECO:0000256" key="1">
    <source>
        <dbReference type="ARBA" id="ARBA00005705"/>
    </source>
</evidence>
<reference evidence="4" key="1">
    <citation type="submission" date="2021-01" db="EMBL/GenBank/DDBJ databases">
        <authorList>
            <person name="Corre E."/>
            <person name="Pelletier E."/>
            <person name="Niang G."/>
            <person name="Scheremetjew M."/>
            <person name="Finn R."/>
            <person name="Kale V."/>
            <person name="Holt S."/>
            <person name="Cochrane G."/>
            <person name="Meng A."/>
            <person name="Brown T."/>
            <person name="Cohen L."/>
        </authorList>
    </citation>
    <scope>NUCLEOTIDE SEQUENCE</scope>
    <source>
        <strain evidence="4">CCMP1594</strain>
    </source>
</reference>
<keyword evidence="2" id="KW-1133">Transmembrane helix</keyword>
<dbReference type="Pfam" id="PF03577">
    <property type="entry name" value="Peptidase_C69"/>
    <property type="match status" value="1"/>
</dbReference>
<keyword evidence="2" id="KW-0472">Membrane</keyword>
<evidence type="ECO:0000313" key="4">
    <source>
        <dbReference type="EMBL" id="CAE0810775.1"/>
    </source>
</evidence>
<sequence length="646" mass="71926">MRSIVYIALLLLVSVALRECCTLIAVGKDATVDGSVLLAHTDDAGGTASDVRMVRVPAQDHPEGAKRAVYAIDDGYPRVVTHERGPNYAPKEGEALSKPLGHIPQVKHTFGYFDQNYGLTNDQGVSIAETTGAAKTVGWPVSEPYGHCLFNIAELSKVALERCATARCAIQTMGDLAVKYGFYSPENGSPSNPDYGDNAEVLAISDTKGEVWVFHVMTGENNASAVWAAQRVPDDGLLAAPNTFVIRELDLHDHDNYMASPNVEGLALKMGWWSPKQGKFDFSKAYENDAPIPVVPLYDGRRMWRIYDLVAPSLKLNPDWGYMIRPGGPSYPFAVRPDKKVGPRDIMVILRDYYEGTKFDLTKGLAAGPFGSPVRYDGDRGLSGPNGDKGAWERPISIFRALYSHVMQTRLHMPKGMATVMWFGLDAPHGTVYVPFYNGQRAVPDCYLEGMQSKFNPKSAYWAFNFLNNWQQLMWGIIHPEVEVEQRRLEDEGFALQKELDATAATHDPEERLRHIEKRQRAFAEHVVEEWWAFCWRVVAKYNNGYITTGEKKGQVRIPGYPVWWLKKAGYDKYPHGEWIKPVPSPKSEGEVEAQSKALRVRRQASPVITLAYSALVVSGVASILVVARAASKRGEESRLAYAPLE</sequence>
<evidence type="ECO:0000256" key="2">
    <source>
        <dbReference type="SAM" id="Phobius"/>
    </source>
</evidence>
<dbReference type="EMBL" id="HBJA01062008">
    <property type="protein sequence ID" value="CAE0810775.1"/>
    <property type="molecule type" value="Transcribed_RNA"/>
</dbReference>
<keyword evidence="2" id="KW-0812">Transmembrane</keyword>
<accession>A0A6T2AIH1</accession>
<dbReference type="PANTHER" id="PTHR12994">
    <property type="entry name" value="SECERNIN"/>
    <property type="match status" value="1"/>
</dbReference>
<feature type="chain" id="PRO_5035584772" description="Dipeptidase" evidence="3">
    <location>
        <begin position="19"/>
        <end position="646"/>
    </location>
</feature>
<dbReference type="AlphaFoldDB" id="A0A6T2AIH1"/>
<proteinExistence type="inferred from homology"/>
<evidence type="ECO:0000256" key="3">
    <source>
        <dbReference type="SAM" id="SignalP"/>
    </source>
</evidence>